<dbReference type="EMBL" id="RJVK01000001">
    <property type="protein sequence ID" value="ROR40746.1"/>
    <property type="molecule type" value="Genomic_DNA"/>
</dbReference>
<reference evidence="4" key="1">
    <citation type="submission" date="2018-03" db="EMBL/GenBank/DDBJ databases">
        <title>A comparative analysis of the Nautiliaceae.</title>
        <authorList>
            <person name="Grosche A."/>
            <person name="Smedile F."/>
            <person name="Vetriani C."/>
        </authorList>
    </citation>
    <scope>NUCLEOTIDE SEQUENCE [LARGE SCALE GENOMIC DNA]</scope>
    <source>
        <strain evidence="4">TB6</strain>
    </source>
</reference>
<keyword evidence="4" id="KW-1185">Reference proteome</keyword>
<dbReference type="Proteomes" id="UP000298805">
    <property type="component" value="Chromosome"/>
</dbReference>
<evidence type="ECO:0000313" key="3">
    <source>
        <dbReference type="Proteomes" id="UP000272781"/>
    </source>
</evidence>
<dbReference type="InterPro" id="IPR021274">
    <property type="entry name" value="DUF2853"/>
</dbReference>
<sequence>MSKFDEKLELYSKKLKEIEPNFDAELLRKVTKGLGPSIYKLDAEAIACTDKKETERVRENFLKKKLGLKKSDEELDKAIQEVCEKFGRSKKYRAIVYYLLTKKFKKEDVYA</sequence>
<dbReference type="EMBL" id="CP027432">
    <property type="protein sequence ID" value="QCI28527.1"/>
    <property type="molecule type" value="Genomic_DNA"/>
</dbReference>
<accession>A0AAJ4UYB7</accession>
<evidence type="ECO:0000313" key="1">
    <source>
        <dbReference type="EMBL" id="QCI28527.1"/>
    </source>
</evidence>
<name>A0AAJ4UYB7_9BACT</name>
<reference evidence="2 3" key="2">
    <citation type="submission" date="2018-11" db="EMBL/GenBank/DDBJ databases">
        <title>Genomic Encyclopedia of Type Strains, Phase IV (KMG-IV): sequencing the most valuable type-strain genomes for metagenomic binning, comparative biology and taxonomic classification.</title>
        <authorList>
            <person name="Goeker M."/>
        </authorList>
    </citation>
    <scope>NUCLEOTIDE SEQUENCE [LARGE SCALE GENOMIC DNA]</scope>
    <source>
        <strain evidence="2 3">DSM 27783</strain>
    </source>
</reference>
<dbReference type="AlphaFoldDB" id="A0AAJ4UYB7"/>
<dbReference type="Proteomes" id="UP000272781">
    <property type="component" value="Unassembled WGS sequence"/>
</dbReference>
<dbReference type="SUPFAM" id="SSF158587">
    <property type="entry name" value="Jann4075-like"/>
    <property type="match status" value="1"/>
</dbReference>
<dbReference type="InterPro" id="IPR023154">
    <property type="entry name" value="Jann4075-like_sf"/>
</dbReference>
<dbReference type="Gene3D" id="1.10.238.120">
    <property type="entry name" value="Jann4075-like"/>
    <property type="match status" value="1"/>
</dbReference>
<evidence type="ECO:0000313" key="4">
    <source>
        <dbReference type="Proteomes" id="UP000298805"/>
    </source>
</evidence>
<proteinExistence type="predicted"/>
<gene>
    <name evidence="1" type="ORF">C6V80_06000</name>
    <name evidence="2" type="ORF">EDC58_0226</name>
</gene>
<dbReference type="Pfam" id="PF11015">
    <property type="entry name" value="DUF2853"/>
    <property type="match status" value="1"/>
</dbReference>
<protein>
    <submittedName>
        <fullName evidence="1">DUF2853 family protein</fullName>
    </submittedName>
    <submittedName>
        <fullName evidence="2">Uncharacterized protein DUF2853</fullName>
    </submittedName>
</protein>
<reference evidence="1" key="3">
    <citation type="submission" date="2019-06" db="EMBL/GenBank/DDBJ databases">
        <title>A comparative analysis of the Nautiliaceae.</title>
        <authorList>
            <person name="Grosche A."/>
            <person name="Smedile F."/>
            <person name="Vetriani C."/>
        </authorList>
    </citation>
    <scope>NUCLEOTIDE SEQUENCE</scope>
    <source>
        <strain evidence="1">TB6</strain>
    </source>
</reference>
<organism evidence="2 3">
    <name type="scientific">Caminibacter pacificus</name>
    <dbReference type="NCBI Taxonomy" id="1424653"/>
    <lineage>
        <taxon>Bacteria</taxon>
        <taxon>Pseudomonadati</taxon>
        <taxon>Campylobacterota</taxon>
        <taxon>Epsilonproteobacteria</taxon>
        <taxon>Nautiliales</taxon>
        <taxon>Nautiliaceae</taxon>
        <taxon>Caminibacter</taxon>
    </lineage>
</organism>
<evidence type="ECO:0000313" key="2">
    <source>
        <dbReference type="EMBL" id="ROR40746.1"/>
    </source>
</evidence>
<dbReference type="RefSeq" id="WP_123351660.1">
    <property type="nucleotide sequence ID" value="NZ_CP027432.2"/>
</dbReference>